<sequence>MMSREICRVEGRFVVLQLVRAAANPQPTCEYSLEDGALLHRACADIRASQAEMALAVLGQIGRADGVAVMADLADDGPDHLRWEALRHALALDPLAGIDILTGMIRHADDQLHHAASRLRDQLKQTHPQLFAKETEPCPA</sequence>
<gene>
    <name evidence="1" type="ORF">SAMN06297468_0393</name>
</gene>
<name>A0A1Y6ECF3_9SPHN</name>
<reference evidence="2" key="1">
    <citation type="submission" date="2017-04" db="EMBL/GenBank/DDBJ databases">
        <authorList>
            <person name="Varghese N."/>
            <person name="Submissions S."/>
        </authorList>
    </citation>
    <scope>NUCLEOTIDE SEQUENCE [LARGE SCALE GENOMIC DNA]</scope>
</reference>
<organism evidence="1 2">
    <name type="scientific">Altererythrobacter xiamenensis</name>
    <dbReference type="NCBI Taxonomy" id="1316679"/>
    <lineage>
        <taxon>Bacteria</taxon>
        <taxon>Pseudomonadati</taxon>
        <taxon>Pseudomonadota</taxon>
        <taxon>Alphaproteobacteria</taxon>
        <taxon>Sphingomonadales</taxon>
        <taxon>Erythrobacteraceae</taxon>
        <taxon>Altererythrobacter</taxon>
    </lineage>
</organism>
<dbReference type="Proteomes" id="UP000194420">
    <property type="component" value="Unassembled WGS sequence"/>
</dbReference>
<dbReference type="AlphaFoldDB" id="A0A1Y6ECF3"/>
<evidence type="ECO:0000313" key="1">
    <source>
        <dbReference type="EMBL" id="SMQ60244.1"/>
    </source>
</evidence>
<accession>A0A1Y6ECF3</accession>
<dbReference type="EMBL" id="FXWG01000001">
    <property type="protein sequence ID" value="SMQ60244.1"/>
    <property type="molecule type" value="Genomic_DNA"/>
</dbReference>
<evidence type="ECO:0008006" key="3">
    <source>
        <dbReference type="Google" id="ProtNLM"/>
    </source>
</evidence>
<protein>
    <recommendedName>
        <fullName evidence="3">HEAT repeat-containing protein</fullName>
    </recommendedName>
</protein>
<keyword evidence="2" id="KW-1185">Reference proteome</keyword>
<evidence type="ECO:0000313" key="2">
    <source>
        <dbReference type="Proteomes" id="UP000194420"/>
    </source>
</evidence>
<proteinExistence type="predicted"/>